<dbReference type="AlphaFoldDB" id="A0A1M6UB80"/>
<dbReference type="PROSITE" id="PS51755">
    <property type="entry name" value="OMPR_PHOB"/>
    <property type="match status" value="1"/>
</dbReference>
<feature type="modified residue" description="4-aspartylphosphate" evidence="4">
    <location>
        <position position="54"/>
    </location>
</feature>
<keyword evidence="3 5" id="KW-0238">DNA-binding</keyword>
<dbReference type="GO" id="GO:0000156">
    <property type="term" value="F:phosphorelay response regulator activity"/>
    <property type="evidence" value="ECO:0007669"/>
    <property type="project" value="TreeGrafter"/>
</dbReference>
<organism evidence="9 10">
    <name type="scientific">Chishuiella changwenlii</name>
    <dbReference type="NCBI Taxonomy" id="1434701"/>
    <lineage>
        <taxon>Bacteria</taxon>
        <taxon>Pseudomonadati</taxon>
        <taxon>Bacteroidota</taxon>
        <taxon>Flavobacteriia</taxon>
        <taxon>Flavobacteriales</taxon>
        <taxon>Weeksellaceae</taxon>
        <taxon>Chishuiella</taxon>
    </lineage>
</organism>
<evidence type="ECO:0000256" key="2">
    <source>
        <dbReference type="ARBA" id="ARBA00023012"/>
    </source>
</evidence>
<dbReference type="STRING" id="1434701.SAMN05443634_102295"/>
<evidence type="ECO:0000256" key="4">
    <source>
        <dbReference type="PROSITE-ProRule" id="PRU00169"/>
    </source>
</evidence>
<dbReference type="Gene3D" id="6.10.250.690">
    <property type="match status" value="1"/>
</dbReference>
<evidence type="ECO:0000256" key="1">
    <source>
        <dbReference type="ARBA" id="ARBA00022553"/>
    </source>
</evidence>
<evidence type="ECO:0000256" key="3">
    <source>
        <dbReference type="ARBA" id="ARBA00023125"/>
    </source>
</evidence>
<dbReference type="PROSITE" id="PS50110">
    <property type="entry name" value="RESPONSE_REGULATORY"/>
    <property type="match status" value="1"/>
</dbReference>
<dbReference type="EMBL" id="FRBH01000002">
    <property type="protein sequence ID" value="SHK66492.1"/>
    <property type="molecule type" value="Genomic_DNA"/>
</dbReference>
<proteinExistence type="predicted"/>
<dbReference type="RefSeq" id="WP_072929756.1">
    <property type="nucleotide sequence ID" value="NZ_BMFL01000010.1"/>
</dbReference>
<dbReference type="Pfam" id="PF00072">
    <property type="entry name" value="Response_reg"/>
    <property type="match status" value="1"/>
</dbReference>
<dbReference type="InterPro" id="IPR001867">
    <property type="entry name" value="OmpR/PhoB-type_DNA-bd"/>
</dbReference>
<reference evidence="11" key="4">
    <citation type="journal article" date="2019" name="Int. J. Syst. Evol. Microbiol.">
        <title>The Global Catalogue of Microorganisms (GCM) 10K type strain sequencing project: providing services to taxonomists for standard genome sequencing and annotation.</title>
        <authorList>
            <consortium name="The Broad Institute Genomics Platform"/>
            <consortium name="The Broad Institute Genome Sequencing Center for Infectious Disease"/>
            <person name="Wu L."/>
            <person name="Ma J."/>
        </authorList>
    </citation>
    <scope>NUCLEOTIDE SEQUENCE [LARGE SCALE GENOMIC DNA]</scope>
    <source>
        <strain evidence="11">CGMCC 1.12707</strain>
    </source>
</reference>
<evidence type="ECO:0000259" key="7">
    <source>
        <dbReference type="PROSITE" id="PS51755"/>
    </source>
</evidence>
<gene>
    <name evidence="8" type="ORF">GCM10010984_16090</name>
    <name evidence="9" type="ORF">SAMN05443634_102295</name>
</gene>
<dbReference type="PANTHER" id="PTHR48111">
    <property type="entry name" value="REGULATOR OF RPOS"/>
    <property type="match status" value="1"/>
</dbReference>
<dbReference type="Gene3D" id="3.40.50.2300">
    <property type="match status" value="1"/>
</dbReference>
<keyword evidence="2" id="KW-0902">Two-component regulatory system</keyword>
<dbReference type="InterPro" id="IPR039420">
    <property type="entry name" value="WalR-like"/>
</dbReference>
<sequence length="230" mass="27252">MKTKLILVEDDLDLGMVLKQYLEFSDFEVIWFNHPQEFLSNLDHLKTAELVILDVMMPEIDGFTLAKQLKELTPIPYLFLTAKGQSFDRILGLKIGADDYITKPCDPEELLLRIKNILKRNQSFSDIIIQIGNYSFNRNQLTLQYKDEVFQLTEKETELLYYFIQHNHQLVSRKEILETIWGENDYFMGRSLDVFMTRLRKYFIHDQQIKFESVRGVGYKVVLPLEEKKI</sequence>
<dbReference type="Proteomes" id="UP000650994">
    <property type="component" value="Unassembled WGS sequence"/>
</dbReference>
<dbReference type="PANTHER" id="PTHR48111:SF40">
    <property type="entry name" value="PHOSPHATE REGULON TRANSCRIPTIONAL REGULATORY PROTEIN PHOB"/>
    <property type="match status" value="1"/>
</dbReference>
<dbReference type="EMBL" id="BMFL01000010">
    <property type="protein sequence ID" value="GGE99287.1"/>
    <property type="molecule type" value="Genomic_DNA"/>
</dbReference>
<reference evidence="8" key="5">
    <citation type="submission" date="2024-05" db="EMBL/GenBank/DDBJ databases">
        <authorList>
            <person name="Sun Q."/>
            <person name="Zhou Y."/>
        </authorList>
    </citation>
    <scope>NUCLEOTIDE SEQUENCE</scope>
    <source>
        <strain evidence="8">CGMCC 1.12707</strain>
    </source>
</reference>
<dbReference type="GO" id="GO:0032993">
    <property type="term" value="C:protein-DNA complex"/>
    <property type="evidence" value="ECO:0007669"/>
    <property type="project" value="TreeGrafter"/>
</dbReference>
<protein>
    <submittedName>
        <fullName evidence="8 9">DNA-binding response regulator</fullName>
    </submittedName>
</protein>
<reference evidence="10" key="2">
    <citation type="submission" date="2016-11" db="EMBL/GenBank/DDBJ databases">
        <authorList>
            <person name="Varghese N."/>
            <person name="Submissions S."/>
        </authorList>
    </citation>
    <scope>NUCLEOTIDE SEQUENCE [LARGE SCALE GENOMIC DNA]</scope>
    <source>
        <strain evidence="10">DSM 27989</strain>
    </source>
</reference>
<evidence type="ECO:0000313" key="8">
    <source>
        <dbReference type="EMBL" id="GGE99287.1"/>
    </source>
</evidence>
<reference evidence="9" key="3">
    <citation type="submission" date="2016-11" db="EMBL/GenBank/DDBJ databases">
        <authorList>
            <person name="Jaros S."/>
            <person name="Januszkiewicz K."/>
            <person name="Wedrychowicz H."/>
        </authorList>
    </citation>
    <scope>NUCLEOTIDE SEQUENCE [LARGE SCALE GENOMIC DNA]</scope>
    <source>
        <strain evidence="9">DSM 27989</strain>
    </source>
</reference>
<feature type="domain" description="Response regulatory" evidence="6">
    <location>
        <begin position="4"/>
        <end position="118"/>
    </location>
</feature>
<feature type="DNA-binding region" description="OmpR/PhoB-type" evidence="5">
    <location>
        <begin position="126"/>
        <end position="223"/>
    </location>
</feature>
<dbReference type="InterPro" id="IPR036388">
    <property type="entry name" value="WH-like_DNA-bd_sf"/>
</dbReference>
<evidence type="ECO:0000313" key="9">
    <source>
        <dbReference type="EMBL" id="SHK66492.1"/>
    </source>
</evidence>
<dbReference type="Proteomes" id="UP000184120">
    <property type="component" value="Unassembled WGS sequence"/>
</dbReference>
<keyword evidence="11" id="KW-1185">Reference proteome</keyword>
<name>A0A1M6UB80_9FLAO</name>
<dbReference type="Pfam" id="PF00486">
    <property type="entry name" value="Trans_reg_C"/>
    <property type="match status" value="1"/>
</dbReference>
<dbReference type="GO" id="GO:0000976">
    <property type="term" value="F:transcription cis-regulatory region binding"/>
    <property type="evidence" value="ECO:0007669"/>
    <property type="project" value="TreeGrafter"/>
</dbReference>
<dbReference type="InterPro" id="IPR001789">
    <property type="entry name" value="Sig_transdc_resp-reg_receiver"/>
</dbReference>
<dbReference type="SMART" id="SM00448">
    <property type="entry name" value="REC"/>
    <property type="match status" value="1"/>
</dbReference>
<dbReference type="GO" id="GO:0005829">
    <property type="term" value="C:cytosol"/>
    <property type="evidence" value="ECO:0007669"/>
    <property type="project" value="TreeGrafter"/>
</dbReference>
<evidence type="ECO:0000259" key="6">
    <source>
        <dbReference type="PROSITE" id="PS50110"/>
    </source>
</evidence>
<dbReference type="CDD" id="cd00383">
    <property type="entry name" value="trans_reg_C"/>
    <property type="match status" value="1"/>
</dbReference>
<dbReference type="SMART" id="SM00862">
    <property type="entry name" value="Trans_reg_C"/>
    <property type="match status" value="1"/>
</dbReference>
<keyword evidence="1 4" id="KW-0597">Phosphoprotein</keyword>
<evidence type="ECO:0000313" key="10">
    <source>
        <dbReference type="Proteomes" id="UP000184120"/>
    </source>
</evidence>
<dbReference type="GO" id="GO:0006355">
    <property type="term" value="P:regulation of DNA-templated transcription"/>
    <property type="evidence" value="ECO:0007669"/>
    <property type="project" value="InterPro"/>
</dbReference>
<dbReference type="SUPFAM" id="SSF52172">
    <property type="entry name" value="CheY-like"/>
    <property type="match status" value="1"/>
</dbReference>
<dbReference type="InterPro" id="IPR011006">
    <property type="entry name" value="CheY-like_superfamily"/>
</dbReference>
<reference evidence="8" key="1">
    <citation type="journal article" date="2014" name="Int. J. Syst. Evol. Microbiol.">
        <title>Complete genome of a new Firmicutes species belonging to the dominant human colonic microbiota ('Ruminococcus bicirculans') reveals two chromosomes and a selective capacity to utilize plant glucans.</title>
        <authorList>
            <consortium name="NISC Comparative Sequencing Program"/>
            <person name="Wegmann U."/>
            <person name="Louis P."/>
            <person name="Goesmann A."/>
            <person name="Henrissat B."/>
            <person name="Duncan S.H."/>
            <person name="Flint H.J."/>
        </authorList>
    </citation>
    <scope>NUCLEOTIDE SEQUENCE</scope>
    <source>
        <strain evidence="8">CGMCC 1.12707</strain>
    </source>
</reference>
<dbReference type="OrthoDB" id="9790442at2"/>
<dbReference type="Gene3D" id="1.10.10.10">
    <property type="entry name" value="Winged helix-like DNA-binding domain superfamily/Winged helix DNA-binding domain"/>
    <property type="match status" value="1"/>
</dbReference>
<evidence type="ECO:0000256" key="5">
    <source>
        <dbReference type="PROSITE-ProRule" id="PRU01091"/>
    </source>
</evidence>
<evidence type="ECO:0000313" key="11">
    <source>
        <dbReference type="Proteomes" id="UP000650994"/>
    </source>
</evidence>
<accession>A0A1M6UB80</accession>
<feature type="domain" description="OmpR/PhoB-type" evidence="7">
    <location>
        <begin position="126"/>
        <end position="223"/>
    </location>
</feature>